<dbReference type="VEuPathDB" id="VectorBase:LOC119187692"/>
<gene>
    <name evidence="1" type="ORF">HPB51_029556</name>
</gene>
<name>A0A9J6CU84_RHIMP</name>
<dbReference type="AlphaFoldDB" id="A0A9J6CU84"/>
<evidence type="ECO:0000313" key="2">
    <source>
        <dbReference type="Proteomes" id="UP000821866"/>
    </source>
</evidence>
<reference evidence="1" key="2">
    <citation type="submission" date="2021-09" db="EMBL/GenBank/DDBJ databases">
        <authorList>
            <person name="Jia N."/>
            <person name="Wang J."/>
            <person name="Shi W."/>
            <person name="Du L."/>
            <person name="Sun Y."/>
            <person name="Zhan W."/>
            <person name="Jiang J."/>
            <person name="Wang Q."/>
            <person name="Zhang B."/>
            <person name="Ji P."/>
            <person name="Sakyi L.B."/>
            <person name="Cui X."/>
            <person name="Yuan T."/>
            <person name="Jiang B."/>
            <person name="Yang W."/>
            <person name="Lam T.T.-Y."/>
            <person name="Chang Q."/>
            <person name="Ding S."/>
            <person name="Wang X."/>
            <person name="Zhu J."/>
            <person name="Ruan X."/>
            <person name="Zhao L."/>
            <person name="Wei J."/>
            <person name="Que T."/>
            <person name="Du C."/>
            <person name="Cheng J."/>
            <person name="Dai P."/>
            <person name="Han X."/>
            <person name="Huang E."/>
            <person name="Gao Y."/>
            <person name="Liu J."/>
            <person name="Shao H."/>
            <person name="Ye R."/>
            <person name="Li L."/>
            <person name="Wei W."/>
            <person name="Wang X."/>
            <person name="Wang C."/>
            <person name="Huo Q."/>
            <person name="Li W."/>
            <person name="Guo W."/>
            <person name="Chen H."/>
            <person name="Chen S."/>
            <person name="Zhou L."/>
            <person name="Zhou L."/>
            <person name="Ni X."/>
            <person name="Tian J."/>
            <person name="Zhou Y."/>
            <person name="Sheng Y."/>
            <person name="Liu T."/>
            <person name="Pan Y."/>
            <person name="Xia L."/>
            <person name="Li J."/>
            <person name="Zhao F."/>
            <person name="Cao W."/>
        </authorList>
    </citation>
    <scope>NUCLEOTIDE SEQUENCE</scope>
    <source>
        <strain evidence="1">Rmic-2018</strain>
        <tissue evidence="1">Larvae</tissue>
    </source>
</reference>
<evidence type="ECO:0000313" key="1">
    <source>
        <dbReference type="EMBL" id="KAH7932139.1"/>
    </source>
</evidence>
<comment type="caution">
    <text evidence="1">The sequence shown here is derived from an EMBL/GenBank/DDBJ whole genome shotgun (WGS) entry which is preliminary data.</text>
</comment>
<sequence>MTQDVRVKELRRHVGLMSRLIHSDSDRAMSVHFNESRALFSTNTLLLILCIKSSKVINLSTPTLGDIIGHCVAMNEPNPVSEIISYYTSAKMVATSVALAAATIALASPFGGGGGGGGWKMMGGGGGFKGGMGSPMKNKFRTGNVYLIKELHPINAPGKGGMMMVGGGWKPMMGGGGGWKPMGGGWKTGGGGGGGWMGGGGGSGAPGWMRMATVVLNHGGGGGGGGWKMGGGGGSGWKMGGGGGSGGGWKMGGGGGSGGWKMGGGGGGWKMGGGGGGWKMGGGGGGKPGTTYIIIKKGSSSGGGGGKSGGMGGHLSGLTSLFSGHGGGGGGGGHGGSGGGGGSGWWIQIRCGLLLMEPSVIWVHLLPCSWKRTQAAFLTCTAVLLLSTGRATVAATFPSGYFYPRAYLSSPAQQTASPSTQHQFYAASSPIAASGSSKSGTTYVIRSLREGEIIKPEQTTMSGGFDGYASSPVLSAAFPNYERNFNFVRPYLSGPVMAPWQYIH</sequence>
<proteinExistence type="predicted"/>
<dbReference type="Proteomes" id="UP000821866">
    <property type="component" value="Unassembled WGS sequence"/>
</dbReference>
<accession>A0A9J6CU84</accession>
<protein>
    <submittedName>
        <fullName evidence="1">Uncharacterized protein</fullName>
    </submittedName>
</protein>
<keyword evidence="2" id="KW-1185">Reference proteome</keyword>
<reference evidence="1" key="1">
    <citation type="journal article" date="2020" name="Cell">
        <title>Large-Scale Comparative Analyses of Tick Genomes Elucidate Their Genetic Diversity and Vector Capacities.</title>
        <authorList>
            <consortium name="Tick Genome and Microbiome Consortium (TIGMIC)"/>
            <person name="Jia N."/>
            <person name="Wang J."/>
            <person name="Shi W."/>
            <person name="Du L."/>
            <person name="Sun Y."/>
            <person name="Zhan W."/>
            <person name="Jiang J.F."/>
            <person name="Wang Q."/>
            <person name="Zhang B."/>
            <person name="Ji P."/>
            <person name="Bell-Sakyi L."/>
            <person name="Cui X.M."/>
            <person name="Yuan T.T."/>
            <person name="Jiang B.G."/>
            <person name="Yang W.F."/>
            <person name="Lam T.T."/>
            <person name="Chang Q.C."/>
            <person name="Ding S.J."/>
            <person name="Wang X.J."/>
            <person name="Zhu J.G."/>
            <person name="Ruan X.D."/>
            <person name="Zhao L."/>
            <person name="Wei J.T."/>
            <person name="Ye R.Z."/>
            <person name="Que T.C."/>
            <person name="Du C.H."/>
            <person name="Zhou Y.H."/>
            <person name="Cheng J.X."/>
            <person name="Dai P.F."/>
            <person name="Guo W.B."/>
            <person name="Han X.H."/>
            <person name="Huang E.J."/>
            <person name="Li L.F."/>
            <person name="Wei W."/>
            <person name="Gao Y.C."/>
            <person name="Liu J.Z."/>
            <person name="Shao H.Z."/>
            <person name="Wang X."/>
            <person name="Wang C.C."/>
            <person name="Yang T.C."/>
            <person name="Huo Q.B."/>
            <person name="Li W."/>
            <person name="Chen H.Y."/>
            <person name="Chen S.E."/>
            <person name="Zhou L.G."/>
            <person name="Ni X.B."/>
            <person name="Tian J.H."/>
            <person name="Sheng Y."/>
            <person name="Liu T."/>
            <person name="Pan Y.S."/>
            <person name="Xia L.Y."/>
            <person name="Li J."/>
            <person name="Zhao F."/>
            <person name="Cao W.C."/>
        </authorList>
    </citation>
    <scope>NUCLEOTIDE SEQUENCE</scope>
    <source>
        <strain evidence="1">Rmic-2018</strain>
    </source>
</reference>
<organism evidence="1 2">
    <name type="scientific">Rhipicephalus microplus</name>
    <name type="common">Cattle tick</name>
    <name type="synonym">Boophilus microplus</name>
    <dbReference type="NCBI Taxonomy" id="6941"/>
    <lineage>
        <taxon>Eukaryota</taxon>
        <taxon>Metazoa</taxon>
        <taxon>Ecdysozoa</taxon>
        <taxon>Arthropoda</taxon>
        <taxon>Chelicerata</taxon>
        <taxon>Arachnida</taxon>
        <taxon>Acari</taxon>
        <taxon>Parasitiformes</taxon>
        <taxon>Ixodida</taxon>
        <taxon>Ixodoidea</taxon>
        <taxon>Ixodidae</taxon>
        <taxon>Rhipicephalinae</taxon>
        <taxon>Rhipicephalus</taxon>
        <taxon>Boophilus</taxon>
    </lineage>
</organism>
<dbReference type="PRINTS" id="PR01228">
    <property type="entry name" value="EGGSHELL"/>
</dbReference>
<dbReference type="EMBL" id="JABSTU010006836">
    <property type="protein sequence ID" value="KAH7932139.1"/>
    <property type="molecule type" value="Genomic_DNA"/>
</dbReference>